<dbReference type="SUPFAM" id="SSF56496">
    <property type="entry name" value="Fibrinogen C-terminal domain-like"/>
    <property type="match status" value="1"/>
</dbReference>
<reference evidence="2" key="2">
    <citation type="submission" date="2025-08" db="UniProtKB">
        <authorList>
            <consortium name="Ensembl"/>
        </authorList>
    </citation>
    <scope>IDENTIFICATION</scope>
</reference>
<protein>
    <recommendedName>
        <fullName evidence="1">Fibrinogen C-terminal domain-containing protein</fullName>
    </recommendedName>
</protein>
<keyword evidence="3" id="KW-1185">Reference proteome</keyword>
<reference evidence="2 3" key="1">
    <citation type="submission" date="2020-02" db="EMBL/GenBank/DDBJ databases">
        <title>Esox lucius (northern pike) genome, fEsoLuc1, primary haplotype.</title>
        <authorList>
            <person name="Myers G."/>
            <person name="Karagic N."/>
            <person name="Meyer A."/>
            <person name="Pippel M."/>
            <person name="Reichard M."/>
            <person name="Winkler S."/>
            <person name="Tracey A."/>
            <person name="Sims Y."/>
            <person name="Howe K."/>
            <person name="Rhie A."/>
            <person name="Formenti G."/>
            <person name="Durbin R."/>
            <person name="Fedrigo O."/>
            <person name="Jarvis E.D."/>
        </authorList>
    </citation>
    <scope>NUCLEOTIDE SEQUENCE [LARGE SCALE GENOMIC DNA]</scope>
</reference>
<reference evidence="2" key="3">
    <citation type="submission" date="2025-09" db="UniProtKB">
        <authorList>
            <consortium name="Ensembl"/>
        </authorList>
    </citation>
    <scope>IDENTIFICATION</scope>
</reference>
<name>A0AAY5KKI2_ESOLU</name>
<dbReference type="InterPro" id="IPR050373">
    <property type="entry name" value="Fibrinogen_C-term_domain"/>
</dbReference>
<dbReference type="GO" id="GO:0005615">
    <property type="term" value="C:extracellular space"/>
    <property type="evidence" value="ECO:0007669"/>
    <property type="project" value="TreeGrafter"/>
</dbReference>
<dbReference type="PANTHER" id="PTHR19143">
    <property type="entry name" value="FIBRINOGEN/TENASCIN/ANGIOPOEITIN"/>
    <property type="match status" value="1"/>
</dbReference>
<dbReference type="InterPro" id="IPR002181">
    <property type="entry name" value="Fibrinogen_a/b/g_C_dom"/>
</dbReference>
<dbReference type="Proteomes" id="UP000265140">
    <property type="component" value="Chromosome 9"/>
</dbReference>
<dbReference type="InterPro" id="IPR036056">
    <property type="entry name" value="Fibrinogen-like_C"/>
</dbReference>
<dbReference type="Ensembl" id="ENSELUT00000112192.1">
    <property type="protein sequence ID" value="ENSELUP00000089251.1"/>
    <property type="gene ID" value="ENSELUG00000038915.1"/>
</dbReference>
<dbReference type="PANTHER" id="PTHR19143:SF225">
    <property type="entry name" value="MICROFIBRIL-ASSOCIATED GLYCOPROTEIN 4"/>
    <property type="match status" value="1"/>
</dbReference>
<evidence type="ECO:0000259" key="1">
    <source>
        <dbReference type="PROSITE" id="PS51406"/>
    </source>
</evidence>
<dbReference type="GO" id="GO:0048251">
    <property type="term" value="P:elastic fiber assembly"/>
    <property type="evidence" value="ECO:0007669"/>
    <property type="project" value="TreeGrafter"/>
</dbReference>
<evidence type="ECO:0000313" key="3">
    <source>
        <dbReference type="Proteomes" id="UP000265140"/>
    </source>
</evidence>
<organism evidence="2 3">
    <name type="scientific">Esox lucius</name>
    <name type="common">Northern pike</name>
    <dbReference type="NCBI Taxonomy" id="8010"/>
    <lineage>
        <taxon>Eukaryota</taxon>
        <taxon>Metazoa</taxon>
        <taxon>Chordata</taxon>
        <taxon>Craniata</taxon>
        <taxon>Vertebrata</taxon>
        <taxon>Euteleostomi</taxon>
        <taxon>Actinopterygii</taxon>
        <taxon>Neopterygii</taxon>
        <taxon>Teleostei</taxon>
        <taxon>Protacanthopterygii</taxon>
        <taxon>Esociformes</taxon>
        <taxon>Esocidae</taxon>
        <taxon>Esox</taxon>
    </lineage>
</organism>
<sequence length="157" mass="18209">IFLLTMRKKSELRVDMEESNYGYTLRLGTYVYEGAGDSLSFHSSMKFTTYDKVQDTAASNCAPTKLGGFWYASCYKTNPNGLYFTQQAMPFPDESLMYILLRENLRYPFTFYFPFRKRRKGRPLQIERFCSSLRTVLERKEKGAVVSSFFQSCTCGA</sequence>
<dbReference type="SMART" id="SM00186">
    <property type="entry name" value="FBG"/>
    <property type="match status" value="1"/>
</dbReference>
<proteinExistence type="predicted"/>
<dbReference type="Gene3D" id="4.10.530.10">
    <property type="entry name" value="Gamma-fibrinogen Carboxyl Terminal Fragment, domain 2"/>
    <property type="match status" value="1"/>
</dbReference>
<accession>A0AAY5KKI2</accession>
<dbReference type="AlphaFoldDB" id="A0AAY5KKI2"/>
<evidence type="ECO:0000313" key="2">
    <source>
        <dbReference type="Ensembl" id="ENSELUP00000089251.1"/>
    </source>
</evidence>
<dbReference type="Pfam" id="PF00147">
    <property type="entry name" value="Fibrinogen_C"/>
    <property type="match status" value="1"/>
</dbReference>
<dbReference type="PROSITE" id="PS51406">
    <property type="entry name" value="FIBRINOGEN_C_2"/>
    <property type="match status" value="1"/>
</dbReference>
<feature type="domain" description="Fibrinogen C-terminal" evidence="1">
    <location>
        <begin position="1"/>
        <end position="83"/>
    </location>
</feature>